<keyword evidence="7" id="KW-0449">Lipoprotein</keyword>
<keyword evidence="8" id="KW-0393">Immunoglobulin domain</keyword>
<keyword evidence="6" id="KW-0325">Glycoprotein</keyword>
<evidence type="ECO:0000256" key="2">
    <source>
        <dbReference type="ARBA" id="ARBA00022475"/>
    </source>
</evidence>
<keyword evidence="2" id="KW-1003">Cell membrane</keyword>
<dbReference type="SUPFAM" id="SSF49899">
    <property type="entry name" value="Concanavalin A-like lectins/glucanases"/>
    <property type="match status" value="1"/>
</dbReference>
<organism evidence="12 13">
    <name type="scientific">Ameiurus melas</name>
    <name type="common">Black bullhead</name>
    <name type="synonym">Silurus melas</name>
    <dbReference type="NCBI Taxonomy" id="219545"/>
    <lineage>
        <taxon>Eukaryota</taxon>
        <taxon>Metazoa</taxon>
        <taxon>Chordata</taxon>
        <taxon>Craniata</taxon>
        <taxon>Vertebrata</taxon>
        <taxon>Euteleostomi</taxon>
        <taxon>Actinopterygii</taxon>
        <taxon>Neopterygii</taxon>
        <taxon>Teleostei</taxon>
        <taxon>Ostariophysi</taxon>
        <taxon>Siluriformes</taxon>
        <taxon>Ictaluridae</taxon>
        <taxon>Ameiurus</taxon>
    </lineage>
</organism>
<evidence type="ECO:0000256" key="1">
    <source>
        <dbReference type="ARBA" id="ARBA00004609"/>
    </source>
</evidence>
<dbReference type="SMART" id="SM00137">
    <property type="entry name" value="MAM"/>
    <property type="match status" value="1"/>
</dbReference>
<dbReference type="Gene3D" id="2.60.40.10">
    <property type="entry name" value="Immunoglobulins"/>
    <property type="match status" value="6"/>
</dbReference>
<dbReference type="InterPro" id="IPR003599">
    <property type="entry name" value="Ig_sub"/>
</dbReference>
<dbReference type="SUPFAM" id="SSF48726">
    <property type="entry name" value="Immunoglobulin"/>
    <property type="match status" value="6"/>
</dbReference>
<dbReference type="CDD" id="cd00096">
    <property type="entry name" value="Ig"/>
    <property type="match status" value="2"/>
</dbReference>
<dbReference type="GO" id="GO:0030424">
    <property type="term" value="C:axon"/>
    <property type="evidence" value="ECO:0007669"/>
    <property type="project" value="TreeGrafter"/>
</dbReference>
<reference evidence="12 13" key="1">
    <citation type="submission" date="2020-02" db="EMBL/GenBank/DDBJ databases">
        <title>A chromosome-scale genome assembly of the black bullhead catfish (Ameiurus melas).</title>
        <authorList>
            <person name="Wen M."/>
            <person name="Zham M."/>
            <person name="Cabau C."/>
            <person name="Klopp C."/>
            <person name="Donnadieu C."/>
            <person name="Roques C."/>
            <person name="Bouchez O."/>
            <person name="Lampietro C."/>
            <person name="Jouanno E."/>
            <person name="Herpin A."/>
            <person name="Louis A."/>
            <person name="Berthelot C."/>
            <person name="Parey E."/>
            <person name="Roest-Crollius H."/>
            <person name="Braasch I."/>
            <person name="Postlethwait J."/>
            <person name="Robinson-Rechavi M."/>
            <person name="Echchiki A."/>
            <person name="Begum T."/>
            <person name="Montfort J."/>
            <person name="Schartl M."/>
            <person name="Bobe J."/>
            <person name="Guiguen Y."/>
        </authorList>
    </citation>
    <scope>NUCLEOTIDE SEQUENCE [LARGE SCALE GENOMIC DNA]</scope>
    <source>
        <strain evidence="12">M_S1</strain>
        <tissue evidence="12">Blood</tissue>
    </source>
</reference>
<feature type="domain" description="Ig-like" evidence="10">
    <location>
        <begin position="461"/>
        <end position="536"/>
    </location>
</feature>
<dbReference type="AlphaFoldDB" id="A0A7J6B4N6"/>
<evidence type="ECO:0000256" key="7">
    <source>
        <dbReference type="ARBA" id="ARBA00023288"/>
    </source>
</evidence>
<dbReference type="PROSITE" id="PS50835">
    <property type="entry name" value="IG_LIKE"/>
    <property type="match status" value="6"/>
</dbReference>
<dbReference type="GO" id="GO:0008046">
    <property type="term" value="F:axon guidance receptor activity"/>
    <property type="evidence" value="ECO:0007669"/>
    <property type="project" value="TreeGrafter"/>
</dbReference>
<dbReference type="GO" id="GO:0005886">
    <property type="term" value="C:plasma membrane"/>
    <property type="evidence" value="ECO:0007669"/>
    <property type="project" value="UniProtKB-SubCell"/>
</dbReference>
<dbReference type="InterPro" id="IPR036179">
    <property type="entry name" value="Ig-like_dom_sf"/>
</dbReference>
<comment type="caution">
    <text evidence="12">The sequence shown here is derived from an EMBL/GenBank/DDBJ whole genome shotgun (WGS) entry which is preliminary data.</text>
</comment>
<dbReference type="InterPro" id="IPR050958">
    <property type="entry name" value="Cell_Adh-Cytoskel_Orgn"/>
</dbReference>
<dbReference type="GO" id="GO:0050808">
    <property type="term" value="P:synapse organization"/>
    <property type="evidence" value="ECO:0007669"/>
    <property type="project" value="TreeGrafter"/>
</dbReference>
<keyword evidence="4" id="KW-0472">Membrane</keyword>
<dbReference type="GO" id="GO:0007156">
    <property type="term" value="P:homophilic cell adhesion via plasma membrane adhesion molecules"/>
    <property type="evidence" value="ECO:0007669"/>
    <property type="project" value="TreeGrafter"/>
</dbReference>
<dbReference type="Pfam" id="PF13927">
    <property type="entry name" value="Ig_3"/>
    <property type="match status" value="5"/>
</dbReference>
<dbReference type="PROSITE" id="PS50853">
    <property type="entry name" value="FN3"/>
    <property type="match status" value="1"/>
</dbReference>
<feature type="domain" description="Ig-like" evidence="10">
    <location>
        <begin position="359"/>
        <end position="453"/>
    </location>
</feature>
<proteinExistence type="predicted"/>
<dbReference type="EMBL" id="JAAGNN010000004">
    <property type="protein sequence ID" value="KAF4089960.1"/>
    <property type="molecule type" value="Genomic_DNA"/>
</dbReference>
<dbReference type="GO" id="GO:0098552">
    <property type="term" value="C:side of membrane"/>
    <property type="evidence" value="ECO:0007669"/>
    <property type="project" value="UniProtKB-KW"/>
</dbReference>
<dbReference type="FunFam" id="2.60.40.10:FF:000240">
    <property type="entry name" value="MAM domain containing glycosylphosphatidylinositol anchor 1"/>
    <property type="match status" value="1"/>
</dbReference>
<feature type="domain" description="Ig-like" evidence="10">
    <location>
        <begin position="153"/>
        <end position="251"/>
    </location>
</feature>
<protein>
    <recommendedName>
        <fullName evidence="14">MAM domain-containing glycosylphosphatidylinositol anchor protein 1</fullName>
    </recommendedName>
</protein>
<dbReference type="SUPFAM" id="SSF49265">
    <property type="entry name" value="Fibronectin type III"/>
    <property type="match status" value="1"/>
</dbReference>
<feature type="domain" description="Fibronectin type-III" evidence="11">
    <location>
        <begin position="658"/>
        <end position="756"/>
    </location>
</feature>
<dbReference type="FunFam" id="2.60.40.10:FF:000262">
    <property type="entry name" value="MAM domain containing glycosylphosphatidylinositol anchor 1"/>
    <property type="match status" value="1"/>
</dbReference>
<dbReference type="Pfam" id="PF00629">
    <property type="entry name" value="MAM"/>
    <property type="match status" value="1"/>
</dbReference>
<evidence type="ECO:0000256" key="3">
    <source>
        <dbReference type="ARBA" id="ARBA00022622"/>
    </source>
</evidence>
<evidence type="ECO:0000256" key="6">
    <source>
        <dbReference type="ARBA" id="ARBA00023180"/>
    </source>
</evidence>
<name>A0A7J6B4N6_AMEME</name>
<evidence type="ECO:0008006" key="14">
    <source>
        <dbReference type="Google" id="ProtNLM"/>
    </source>
</evidence>
<dbReference type="InterPro" id="IPR007110">
    <property type="entry name" value="Ig-like_dom"/>
</dbReference>
<feature type="domain" description="MAM" evidence="9">
    <location>
        <begin position="764"/>
        <end position="940"/>
    </location>
</feature>
<dbReference type="InterPro" id="IPR003961">
    <property type="entry name" value="FN3_dom"/>
</dbReference>
<dbReference type="InterPro" id="IPR036116">
    <property type="entry name" value="FN3_sf"/>
</dbReference>
<dbReference type="InterPro" id="IPR000998">
    <property type="entry name" value="MAM_dom"/>
</dbReference>
<evidence type="ECO:0000313" key="13">
    <source>
        <dbReference type="Proteomes" id="UP000593565"/>
    </source>
</evidence>
<keyword evidence="5" id="KW-1015">Disulfide bond</keyword>
<dbReference type="InterPro" id="IPR013320">
    <property type="entry name" value="ConA-like_dom_sf"/>
</dbReference>
<feature type="domain" description="Ig-like" evidence="10">
    <location>
        <begin position="261"/>
        <end position="344"/>
    </location>
</feature>
<dbReference type="SMART" id="SM00409">
    <property type="entry name" value="IG"/>
    <property type="match status" value="6"/>
</dbReference>
<dbReference type="SMART" id="SM00408">
    <property type="entry name" value="IGc2"/>
    <property type="match status" value="5"/>
</dbReference>
<comment type="subcellular location">
    <subcellularLocation>
        <location evidence="1">Cell membrane</location>
        <topology evidence="1">Lipid-anchor</topology>
        <topology evidence="1">GPI-anchor</topology>
    </subcellularLocation>
</comment>
<feature type="domain" description="Ig-like" evidence="10">
    <location>
        <begin position="45"/>
        <end position="146"/>
    </location>
</feature>
<dbReference type="PROSITE" id="PS50060">
    <property type="entry name" value="MAM_2"/>
    <property type="match status" value="1"/>
</dbReference>
<dbReference type="FunFam" id="2.60.120.200:FF:000019">
    <property type="entry name" value="MAM domain containing glycosylphosphatidylinositol anchor 2"/>
    <property type="match status" value="1"/>
</dbReference>
<gene>
    <name evidence="12" type="ORF">AMELA_G00044210</name>
</gene>
<dbReference type="InterPro" id="IPR013783">
    <property type="entry name" value="Ig-like_fold"/>
</dbReference>
<dbReference type="InterPro" id="IPR003598">
    <property type="entry name" value="Ig_sub2"/>
</dbReference>
<keyword evidence="13" id="KW-1185">Reference proteome</keyword>
<feature type="domain" description="Ig-like" evidence="10">
    <location>
        <begin position="560"/>
        <end position="646"/>
    </location>
</feature>
<dbReference type="Gene3D" id="2.60.120.200">
    <property type="match status" value="1"/>
</dbReference>
<dbReference type="CDD" id="cd06263">
    <property type="entry name" value="MAM"/>
    <property type="match status" value="1"/>
</dbReference>
<keyword evidence="3" id="KW-0336">GPI-anchor</keyword>
<dbReference type="GO" id="GO:0043025">
    <property type="term" value="C:neuronal cell body"/>
    <property type="evidence" value="ECO:0007669"/>
    <property type="project" value="TreeGrafter"/>
</dbReference>
<evidence type="ECO:0000259" key="11">
    <source>
        <dbReference type="PROSITE" id="PS50853"/>
    </source>
</evidence>
<dbReference type="Proteomes" id="UP000593565">
    <property type="component" value="Unassembled WGS sequence"/>
</dbReference>
<sequence length="978" mass="109071">MSRGVARSSHTGKGDEASQLNMELFWILFFSVLQRFTRGQGVYAPANAQIVHSGQACVVKEDNISERIYTIREGDTLVLQCLVKGHPRPQVRWTKTAGSASDKFQDTPIFNETLRIDNIQRVQGGRYYCKAENGVGVAAIKSIRVDVQYLDKPMLTVHQTISDVRGNYYQEKTVFLRCTVNSNPPARFIWKRGSVSIEQSKDNGVDIYEPLYTQGETKVLKLKNLRPQDFANYTCQVSVRNVCDIPDTSVTFRLTNATTPPALKLSVNETYVVDPGQDVTMSCEVTSGFPTPTVTWARYPNPLPRRATIRGGSLTLRSVTPAESGFYNCTAVNNVGNPARRNVNLIVRTMKNLTFQITPDSNKDSESIQMGRDLKLSCHVDAQPQDKVNYTWYKNAVPVFPSDSLIVLRSDPDMPPGTSSLEIVDMKFRDQATYSCVANFPGSNVPELRVDVNITQSSVIPPVLSVPVGGSVVNVSEGGNAELVCLVEGKPRPPVLWSRANKDIPMPSGDWMMEARDGRLRLTNVTRDMAGAYRCQTAPYNGLNIKRRLGQVQLNVEYPPVVDPVSQDVRSPNYKSVILRCIVLKSNPNRIASARWYRNTIPIRTPPVDPQDVPQLRFILDPTNNGTYECKVSNGVGTSTCTFVVSARPYVAEFYFDTPNPIRILKGSNYSYNLQWTQREPNITDKVIGYSISVQQMGQKVMSKQINTREPVKGVLMSHTITDLRIPLSYEVGLTPITAFGTGDTVTRTIQYSEPYTYPRSSDHVCGFEDVRICGFSQDRSDVFDWTRQNHLSQNPKRSVNTGPDMDKSGTKEGYYMYIETSRPRQIGDKARLLSPLYNVTAARGPSGSSRMPYCVSFFYHMNGKHMGTLNVLLRVKSIATVDSLVWTLSGHQGPNWRKANVVVYPSGPFQVVFEGIRGDGFEGDIAIDDVSVTKGKCKQEKLPETAVLPGTARRLQPATLTELLVSSMCLYVLLFSR</sequence>
<dbReference type="PANTHER" id="PTHR45080">
    <property type="entry name" value="CONTACTIN 5"/>
    <property type="match status" value="1"/>
</dbReference>
<evidence type="ECO:0000313" key="12">
    <source>
        <dbReference type="EMBL" id="KAF4089960.1"/>
    </source>
</evidence>
<evidence type="ECO:0000256" key="8">
    <source>
        <dbReference type="ARBA" id="ARBA00023319"/>
    </source>
</evidence>
<evidence type="ECO:0000256" key="5">
    <source>
        <dbReference type="ARBA" id="ARBA00023157"/>
    </source>
</evidence>
<accession>A0A7J6B4N6</accession>
<evidence type="ECO:0000256" key="4">
    <source>
        <dbReference type="ARBA" id="ARBA00023136"/>
    </source>
</evidence>
<evidence type="ECO:0000259" key="10">
    <source>
        <dbReference type="PROSITE" id="PS50835"/>
    </source>
</evidence>
<evidence type="ECO:0000259" key="9">
    <source>
        <dbReference type="PROSITE" id="PS50060"/>
    </source>
</evidence>
<dbReference type="PANTHER" id="PTHR45080:SF35">
    <property type="entry name" value="MAM DOMAIN-CONTAINING GLYCOSYLPHOSPHATIDYLINOSITOL ANCHOR 2"/>
    <property type="match status" value="1"/>
</dbReference>